<feature type="region of interest" description="Disordered" evidence="8">
    <location>
        <begin position="172"/>
        <end position="197"/>
    </location>
</feature>
<dbReference type="SUPFAM" id="SSF52540">
    <property type="entry name" value="P-loop containing nucleoside triphosphate hydrolases"/>
    <property type="match status" value="1"/>
</dbReference>
<dbReference type="InterPro" id="IPR027417">
    <property type="entry name" value="P-loop_NTPase"/>
</dbReference>
<dbReference type="InterPro" id="IPR003593">
    <property type="entry name" value="AAA+_ATPase"/>
</dbReference>
<evidence type="ECO:0000256" key="3">
    <source>
        <dbReference type="ARBA" id="ARBA00022692"/>
    </source>
</evidence>
<name>A0A9W8I555_9FUNG</name>
<keyword evidence="7 9" id="KW-0472">Membrane</keyword>
<evidence type="ECO:0000256" key="4">
    <source>
        <dbReference type="ARBA" id="ARBA00022741"/>
    </source>
</evidence>
<keyword evidence="3 9" id="KW-0812">Transmembrane</keyword>
<dbReference type="SMART" id="SM00382">
    <property type="entry name" value="AAA"/>
    <property type="match status" value="1"/>
</dbReference>
<evidence type="ECO:0000313" key="11">
    <source>
        <dbReference type="EMBL" id="KAJ2845571.1"/>
    </source>
</evidence>
<feature type="non-terminal residue" evidence="11">
    <location>
        <position position="451"/>
    </location>
</feature>
<dbReference type="Proteomes" id="UP001139887">
    <property type="component" value="Unassembled WGS sequence"/>
</dbReference>
<organism evidence="11 12">
    <name type="scientific">Coemansia brasiliensis</name>
    <dbReference type="NCBI Taxonomy" id="2650707"/>
    <lineage>
        <taxon>Eukaryota</taxon>
        <taxon>Fungi</taxon>
        <taxon>Fungi incertae sedis</taxon>
        <taxon>Zoopagomycota</taxon>
        <taxon>Kickxellomycotina</taxon>
        <taxon>Kickxellomycetes</taxon>
        <taxon>Kickxellales</taxon>
        <taxon>Kickxellaceae</taxon>
        <taxon>Coemansia</taxon>
    </lineage>
</organism>
<dbReference type="Gene3D" id="3.40.50.300">
    <property type="entry name" value="P-loop containing nucleotide triphosphate hydrolases"/>
    <property type="match status" value="1"/>
</dbReference>
<keyword evidence="4" id="KW-0547">Nucleotide-binding</keyword>
<dbReference type="GO" id="GO:0042626">
    <property type="term" value="F:ATPase-coupled transmembrane transporter activity"/>
    <property type="evidence" value="ECO:0007669"/>
    <property type="project" value="TreeGrafter"/>
</dbReference>
<evidence type="ECO:0000256" key="7">
    <source>
        <dbReference type="ARBA" id="ARBA00023136"/>
    </source>
</evidence>
<evidence type="ECO:0000313" key="12">
    <source>
        <dbReference type="Proteomes" id="UP001139887"/>
    </source>
</evidence>
<protein>
    <recommendedName>
        <fullName evidence="10">ABC transporter domain-containing protein</fullName>
    </recommendedName>
</protein>
<evidence type="ECO:0000259" key="10">
    <source>
        <dbReference type="PROSITE" id="PS50893"/>
    </source>
</evidence>
<dbReference type="GO" id="GO:0016020">
    <property type="term" value="C:membrane"/>
    <property type="evidence" value="ECO:0007669"/>
    <property type="project" value="UniProtKB-SubCell"/>
</dbReference>
<gene>
    <name evidence="11" type="ORF">IWW36_004726</name>
</gene>
<feature type="domain" description="ABC transporter" evidence="10">
    <location>
        <begin position="32"/>
        <end position="330"/>
    </location>
</feature>
<comment type="subcellular location">
    <subcellularLocation>
        <location evidence="1">Membrane</location>
        <topology evidence="1">Multi-pass membrane protein</topology>
    </subcellularLocation>
</comment>
<dbReference type="EMBL" id="JANBUW010000767">
    <property type="protein sequence ID" value="KAJ2845571.1"/>
    <property type="molecule type" value="Genomic_DNA"/>
</dbReference>
<reference evidence="11" key="1">
    <citation type="submission" date="2022-07" db="EMBL/GenBank/DDBJ databases">
        <title>Phylogenomic reconstructions and comparative analyses of Kickxellomycotina fungi.</title>
        <authorList>
            <person name="Reynolds N.K."/>
            <person name="Stajich J.E."/>
            <person name="Barry K."/>
            <person name="Grigoriev I.V."/>
            <person name="Crous P."/>
            <person name="Smith M.E."/>
        </authorList>
    </citation>
    <scope>NUCLEOTIDE SEQUENCE</scope>
    <source>
        <strain evidence="11">NRRL 1566</strain>
    </source>
</reference>
<keyword evidence="5" id="KW-0067">ATP-binding</keyword>
<evidence type="ECO:0000256" key="2">
    <source>
        <dbReference type="ARBA" id="ARBA00022448"/>
    </source>
</evidence>
<sequence>MERNTPLQISFENLSYAVKVPADLSDTSSPLQKAKSLLSRKKYQDKTILHQLTGAFRPGRITAILGPSGSGKTTLLNLLAGHESSGTCSGNIWVNGRSASGASIRQLAGYVNQDDVILPTQTVREAILMSIILRPPPLSSIPPQSPETIVNSICEEPSEQPLANKEANELPLPATTNKASPRHKGSGAESAKHKANGKARQHARCSHAIGLFGLDKCQDTSIGDSSAKGVSGGERKRTAIAMENVTQAPILFLDEPTSGLDAHSALMVMHQLKAVADGGCTVVTVLHQPSSEMFALIDDLLILFEGRAVYLGERASLVNYLARLGHPCGMYSNPADHVFNAVLYEHLQNGKQMGTQATAVERAVQLHEKWRQSPEAQAMQRLVDEPVLAPISALQFRRTSPLSTQVQYLTRRAALNAIRNKLILNIRLAQAVFFGLLIGFIFLNTQDRPIP</sequence>
<comment type="caution">
    <text evidence="11">The sequence shown here is derived from an EMBL/GenBank/DDBJ whole genome shotgun (WGS) entry which is preliminary data.</text>
</comment>
<dbReference type="InterPro" id="IPR050352">
    <property type="entry name" value="ABCG_transporters"/>
</dbReference>
<evidence type="ECO:0000256" key="9">
    <source>
        <dbReference type="SAM" id="Phobius"/>
    </source>
</evidence>
<keyword evidence="12" id="KW-1185">Reference proteome</keyword>
<feature type="transmembrane region" description="Helical" evidence="9">
    <location>
        <begin position="422"/>
        <end position="443"/>
    </location>
</feature>
<evidence type="ECO:0000256" key="5">
    <source>
        <dbReference type="ARBA" id="ARBA00022840"/>
    </source>
</evidence>
<proteinExistence type="predicted"/>
<dbReference type="OrthoDB" id="66620at2759"/>
<evidence type="ECO:0000256" key="1">
    <source>
        <dbReference type="ARBA" id="ARBA00004141"/>
    </source>
</evidence>
<keyword evidence="6 9" id="KW-1133">Transmembrane helix</keyword>
<dbReference type="PANTHER" id="PTHR48041">
    <property type="entry name" value="ABC TRANSPORTER G FAMILY MEMBER 28"/>
    <property type="match status" value="1"/>
</dbReference>
<dbReference type="InterPro" id="IPR003439">
    <property type="entry name" value="ABC_transporter-like_ATP-bd"/>
</dbReference>
<dbReference type="GO" id="GO:0016887">
    <property type="term" value="F:ATP hydrolysis activity"/>
    <property type="evidence" value="ECO:0007669"/>
    <property type="project" value="InterPro"/>
</dbReference>
<dbReference type="Pfam" id="PF00005">
    <property type="entry name" value="ABC_tran"/>
    <property type="match status" value="1"/>
</dbReference>
<keyword evidence="2" id="KW-0813">Transport</keyword>
<evidence type="ECO:0000256" key="6">
    <source>
        <dbReference type="ARBA" id="ARBA00022989"/>
    </source>
</evidence>
<dbReference type="PROSITE" id="PS50893">
    <property type="entry name" value="ABC_TRANSPORTER_2"/>
    <property type="match status" value="1"/>
</dbReference>
<accession>A0A9W8I555</accession>
<dbReference type="PANTHER" id="PTHR48041:SF139">
    <property type="entry name" value="PROTEIN SCARLET"/>
    <property type="match status" value="1"/>
</dbReference>
<evidence type="ECO:0000256" key="8">
    <source>
        <dbReference type="SAM" id="MobiDB-lite"/>
    </source>
</evidence>
<dbReference type="AlphaFoldDB" id="A0A9W8I555"/>
<dbReference type="GO" id="GO:0005524">
    <property type="term" value="F:ATP binding"/>
    <property type="evidence" value="ECO:0007669"/>
    <property type="project" value="UniProtKB-KW"/>
</dbReference>